<feature type="domain" description="ABC transporter" evidence="5">
    <location>
        <begin position="5"/>
        <end position="250"/>
    </location>
</feature>
<protein>
    <submittedName>
        <fullName evidence="6">Phosphate-transporting ATPase</fullName>
    </submittedName>
</protein>
<dbReference type="InterPro" id="IPR003593">
    <property type="entry name" value="AAA+_ATPase"/>
</dbReference>
<evidence type="ECO:0000256" key="3">
    <source>
        <dbReference type="ARBA" id="ARBA00022741"/>
    </source>
</evidence>
<dbReference type="eggNOG" id="COG1117">
    <property type="taxonomic scope" value="Bacteria"/>
</dbReference>
<dbReference type="GO" id="GO:0016020">
    <property type="term" value="C:membrane"/>
    <property type="evidence" value="ECO:0007669"/>
    <property type="project" value="InterPro"/>
</dbReference>
<sequence>MSTIVRIEGLTVAFGGTPVVRDVDMEVPAGGITVLLGRSGSGKTTLLRAVNRLNECFPGCTTSGRVRLALKDGHLDAYAPDTNVEELRRRVGMVFQTPNVLPMSVEKNLLLPLRLVCGIAGLEAHERMRSALNEAGLWDEVENRLNAGAQTLSGGQQQRLCLARAIALEPDVLLLDEPTASVDYQSALRLEELLLRLKERYTLLVVSHSLRQAQRIAERIVVMRAGQISRVLEKGELAKAGSLEEVLDDCF</sequence>
<dbReference type="AlphaFoldDB" id="F3Z373"/>
<name>F3Z373_DESAF</name>
<keyword evidence="2" id="KW-0592">Phosphate transport</keyword>
<dbReference type="PANTHER" id="PTHR43423">
    <property type="entry name" value="ABC TRANSPORTER I FAMILY MEMBER 17"/>
    <property type="match status" value="1"/>
</dbReference>
<dbReference type="InterPro" id="IPR027417">
    <property type="entry name" value="P-loop_NTPase"/>
</dbReference>
<dbReference type="HOGENOM" id="CLU_000604_1_22_7"/>
<dbReference type="EMBL" id="CP003221">
    <property type="protein sequence ID" value="EGJ50317.1"/>
    <property type="molecule type" value="Genomic_DNA"/>
</dbReference>
<evidence type="ECO:0000256" key="4">
    <source>
        <dbReference type="ARBA" id="ARBA00022840"/>
    </source>
</evidence>
<keyword evidence="1" id="KW-0813">Transport</keyword>
<dbReference type="SMART" id="SM00382">
    <property type="entry name" value="AAA"/>
    <property type="match status" value="1"/>
</dbReference>
<evidence type="ECO:0000259" key="5">
    <source>
        <dbReference type="PROSITE" id="PS50893"/>
    </source>
</evidence>
<dbReference type="InterPro" id="IPR017871">
    <property type="entry name" value="ABC_transporter-like_CS"/>
</dbReference>
<dbReference type="Gene3D" id="3.40.50.300">
    <property type="entry name" value="P-loop containing nucleotide triphosphate hydrolases"/>
    <property type="match status" value="1"/>
</dbReference>
<dbReference type="GO" id="GO:0005524">
    <property type="term" value="F:ATP binding"/>
    <property type="evidence" value="ECO:0007669"/>
    <property type="project" value="UniProtKB-KW"/>
</dbReference>
<proteinExistence type="predicted"/>
<keyword evidence="4" id="KW-0067">ATP-binding</keyword>
<keyword evidence="7" id="KW-1185">Reference proteome</keyword>
<dbReference type="InterPro" id="IPR005670">
    <property type="entry name" value="PstB-like"/>
</dbReference>
<gene>
    <name evidence="6" type="ORF">Desaf_1988</name>
</gene>
<dbReference type="STRING" id="690850.Desaf_1988"/>
<organism evidence="6 7">
    <name type="scientific">Desulfocurvibacter africanus subsp. africanus str. Walvis Bay</name>
    <dbReference type="NCBI Taxonomy" id="690850"/>
    <lineage>
        <taxon>Bacteria</taxon>
        <taxon>Pseudomonadati</taxon>
        <taxon>Thermodesulfobacteriota</taxon>
        <taxon>Desulfovibrionia</taxon>
        <taxon>Desulfovibrionales</taxon>
        <taxon>Desulfovibrionaceae</taxon>
        <taxon>Desulfocurvibacter</taxon>
    </lineage>
</organism>
<keyword evidence="3" id="KW-0547">Nucleotide-binding</keyword>
<dbReference type="GO" id="GO:0016887">
    <property type="term" value="F:ATP hydrolysis activity"/>
    <property type="evidence" value="ECO:0007669"/>
    <property type="project" value="InterPro"/>
</dbReference>
<dbReference type="PROSITE" id="PS50893">
    <property type="entry name" value="ABC_TRANSPORTER_2"/>
    <property type="match status" value="1"/>
</dbReference>
<dbReference type="RefSeq" id="WP_014260066.1">
    <property type="nucleotide sequence ID" value="NC_016629.1"/>
</dbReference>
<dbReference type="GO" id="GO:0005315">
    <property type="term" value="F:phosphate transmembrane transporter activity"/>
    <property type="evidence" value="ECO:0007669"/>
    <property type="project" value="InterPro"/>
</dbReference>
<accession>F3Z373</accession>
<evidence type="ECO:0000256" key="2">
    <source>
        <dbReference type="ARBA" id="ARBA00022592"/>
    </source>
</evidence>
<dbReference type="Proteomes" id="UP000007844">
    <property type="component" value="Chromosome"/>
</dbReference>
<dbReference type="GO" id="GO:0035435">
    <property type="term" value="P:phosphate ion transmembrane transport"/>
    <property type="evidence" value="ECO:0007669"/>
    <property type="project" value="InterPro"/>
</dbReference>
<evidence type="ECO:0000313" key="7">
    <source>
        <dbReference type="Proteomes" id="UP000007844"/>
    </source>
</evidence>
<dbReference type="PANTHER" id="PTHR43423:SF1">
    <property type="entry name" value="ABC TRANSPORTER I FAMILY MEMBER 17"/>
    <property type="match status" value="1"/>
</dbReference>
<dbReference type="Pfam" id="PF00005">
    <property type="entry name" value="ABC_tran"/>
    <property type="match status" value="1"/>
</dbReference>
<dbReference type="CDD" id="cd03260">
    <property type="entry name" value="ABC_PstB_phosphate_transporter"/>
    <property type="match status" value="1"/>
</dbReference>
<evidence type="ECO:0000313" key="6">
    <source>
        <dbReference type="EMBL" id="EGJ50317.1"/>
    </source>
</evidence>
<dbReference type="InterPro" id="IPR003439">
    <property type="entry name" value="ABC_transporter-like_ATP-bd"/>
</dbReference>
<dbReference type="KEGG" id="daf:Desaf_1988"/>
<dbReference type="PROSITE" id="PS00211">
    <property type="entry name" value="ABC_TRANSPORTER_1"/>
    <property type="match status" value="1"/>
</dbReference>
<evidence type="ECO:0000256" key="1">
    <source>
        <dbReference type="ARBA" id="ARBA00022448"/>
    </source>
</evidence>
<reference evidence="6 7" key="1">
    <citation type="journal article" date="2011" name="J. Bacteriol.">
        <title>Genome sequence of the mercury-methylating and pleomorphic Desulfovibrio africanus Strain Walvis Bay.</title>
        <authorList>
            <person name="Brown S.D."/>
            <person name="Wall J.D."/>
            <person name="Kucken A.M."/>
            <person name="Gilmour C.C."/>
            <person name="Podar M."/>
            <person name="Brandt C.C."/>
            <person name="Teshima H."/>
            <person name="Detter J.C."/>
            <person name="Han C.S."/>
            <person name="Land M.L."/>
            <person name="Lucas S."/>
            <person name="Han J."/>
            <person name="Pennacchio L."/>
            <person name="Nolan M."/>
            <person name="Pitluck S."/>
            <person name="Woyke T."/>
            <person name="Goodwin L."/>
            <person name="Palumbo A.V."/>
            <person name="Elias D.A."/>
        </authorList>
    </citation>
    <scope>NUCLEOTIDE SEQUENCE [LARGE SCALE GENOMIC DNA]</scope>
    <source>
        <strain evidence="6 7">Walvis Bay</strain>
    </source>
</reference>
<dbReference type="SUPFAM" id="SSF52540">
    <property type="entry name" value="P-loop containing nucleoside triphosphate hydrolases"/>
    <property type="match status" value="1"/>
</dbReference>